<dbReference type="GO" id="GO:0005524">
    <property type="term" value="F:ATP binding"/>
    <property type="evidence" value="ECO:0007669"/>
    <property type="project" value="UniProtKB-UniRule"/>
</dbReference>
<accession>A0AA88NUR1</accession>
<dbReference type="InterPro" id="IPR017441">
    <property type="entry name" value="Protein_kinase_ATP_BS"/>
</dbReference>
<proteinExistence type="predicted"/>
<dbReference type="AlphaFoldDB" id="A0AA88NUR1"/>
<keyword evidence="5" id="KW-1185">Reference proteome</keyword>
<dbReference type="PANTHER" id="PTHR34261:SF1">
    <property type="entry name" value="TUBULIN POLYMERIZATION-PROMOTING PROTEIN"/>
    <property type="match status" value="1"/>
</dbReference>
<reference evidence="4" key="1">
    <citation type="submission" date="2023-08" db="EMBL/GenBank/DDBJ databases">
        <title>Pelteobagrus vachellii genome.</title>
        <authorList>
            <person name="Liu H."/>
        </authorList>
    </citation>
    <scope>NUCLEOTIDE SEQUENCE</scope>
    <source>
        <strain evidence="4">PRFRI_2022a</strain>
        <tissue evidence="4">Muscle</tissue>
    </source>
</reference>
<evidence type="ECO:0000256" key="1">
    <source>
        <dbReference type="PROSITE-ProRule" id="PRU10141"/>
    </source>
</evidence>
<name>A0AA88NUR1_TACVA</name>
<dbReference type="SMART" id="SM00220">
    <property type="entry name" value="S_TKc"/>
    <property type="match status" value="1"/>
</dbReference>
<dbReference type="Gene3D" id="3.30.200.20">
    <property type="entry name" value="Phosphorylase Kinase, domain 1"/>
    <property type="match status" value="1"/>
</dbReference>
<gene>
    <name evidence="4" type="ORF">Q7C36_001602</name>
</gene>
<dbReference type="PROSITE" id="PS00107">
    <property type="entry name" value="PROTEIN_KINASE_ATP"/>
    <property type="match status" value="1"/>
</dbReference>
<sequence length="503" mass="58586">MSEEIKIILILMSIIFLSQLCWTQEAEDLQNHYTSKYKRLCYDACDMHGKKYHWCNTYKGWDYCSLKKNTDYKGNECKDDHPCDLHGKKYYWCYTKTGSWGYCGKVEPKKHKHLYKGSYQQECKDNCSYAKSESYYRCYTDDGWDYCSPSPDVTYKNEPCRSDHHCHTHGYDYSWCWTDSDWGYCGIIEDNGICATVTRQKRESGHIDEICFLDHANRKMTKLKQKWAPGAITDGHKYTKEMVQIIAKWNNNYIDEDSKSNVYTTSNLRLNLQGFVTRDKIHYFGLQIEMKMHHDEHKSSIVAEVFLPQTVIPERHVQKAIIESFCNRARVFVTSSNSSKIQQSECCSLTEEIPDLQPPDMEQHADPEAVLLSRYTKAKLLGKGGFGAVYKGVRDADGKKLAIKYAGKDAIFRNDINTAPPVCSNIVELLEWFDMGDRITMVMERLSPFMDFTDFIYLHLRALSESQARDIMVQVIRAARHCRDRGVFHCDIRAENLILWKSN</sequence>
<dbReference type="InterPro" id="IPR000719">
    <property type="entry name" value="Prot_kinase_dom"/>
</dbReference>
<dbReference type="GO" id="GO:0004672">
    <property type="term" value="F:protein kinase activity"/>
    <property type="evidence" value="ECO:0007669"/>
    <property type="project" value="InterPro"/>
</dbReference>
<dbReference type="PANTHER" id="PTHR34261">
    <property type="entry name" value="APC REGULATOR OF WNT-SIGNALING PATHWAY-RELATED"/>
    <property type="match status" value="1"/>
</dbReference>
<evidence type="ECO:0000313" key="5">
    <source>
        <dbReference type="Proteomes" id="UP001187315"/>
    </source>
</evidence>
<dbReference type="InterPro" id="IPR011009">
    <property type="entry name" value="Kinase-like_dom_sf"/>
</dbReference>
<keyword evidence="1" id="KW-0547">Nucleotide-binding</keyword>
<dbReference type="Pfam" id="PF00069">
    <property type="entry name" value="Pkinase"/>
    <property type="match status" value="1"/>
</dbReference>
<dbReference type="SUPFAM" id="SSF56112">
    <property type="entry name" value="Protein kinase-like (PK-like)"/>
    <property type="match status" value="1"/>
</dbReference>
<feature type="chain" id="PRO_5041676375" description="Protein kinase domain-containing protein" evidence="2">
    <location>
        <begin position="24"/>
        <end position="503"/>
    </location>
</feature>
<evidence type="ECO:0000256" key="2">
    <source>
        <dbReference type="SAM" id="SignalP"/>
    </source>
</evidence>
<dbReference type="Proteomes" id="UP001187315">
    <property type="component" value="Unassembled WGS sequence"/>
</dbReference>
<comment type="caution">
    <text evidence="4">The sequence shown here is derived from an EMBL/GenBank/DDBJ whole genome shotgun (WGS) entry which is preliminary data.</text>
</comment>
<feature type="binding site" evidence="1">
    <location>
        <position position="408"/>
    </location>
    <ligand>
        <name>ATP</name>
        <dbReference type="ChEBI" id="CHEBI:30616"/>
    </ligand>
</feature>
<dbReference type="EMBL" id="JAVHJS010000002">
    <property type="protein sequence ID" value="KAK2865546.1"/>
    <property type="molecule type" value="Genomic_DNA"/>
</dbReference>
<dbReference type="InterPro" id="IPR053358">
    <property type="entry name" value="Diff-assoc_signaling"/>
</dbReference>
<evidence type="ECO:0000259" key="3">
    <source>
        <dbReference type="PROSITE" id="PS50011"/>
    </source>
</evidence>
<dbReference type="PROSITE" id="PS50011">
    <property type="entry name" value="PROTEIN_KINASE_DOM"/>
    <property type="match status" value="1"/>
</dbReference>
<keyword evidence="2" id="KW-0732">Signal</keyword>
<organism evidence="4 5">
    <name type="scientific">Tachysurus vachellii</name>
    <name type="common">Darkbarbel catfish</name>
    <name type="synonym">Pelteobagrus vachellii</name>
    <dbReference type="NCBI Taxonomy" id="175792"/>
    <lineage>
        <taxon>Eukaryota</taxon>
        <taxon>Metazoa</taxon>
        <taxon>Chordata</taxon>
        <taxon>Craniata</taxon>
        <taxon>Vertebrata</taxon>
        <taxon>Euteleostomi</taxon>
        <taxon>Actinopterygii</taxon>
        <taxon>Neopterygii</taxon>
        <taxon>Teleostei</taxon>
        <taxon>Ostariophysi</taxon>
        <taxon>Siluriformes</taxon>
        <taxon>Bagridae</taxon>
        <taxon>Tachysurus</taxon>
    </lineage>
</organism>
<keyword evidence="1" id="KW-0067">ATP-binding</keyword>
<evidence type="ECO:0000313" key="4">
    <source>
        <dbReference type="EMBL" id="KAK2865546.1"/>
    </source>
</evidence>
<feature type="domain" description="Protein kinase" evidence="3">
    <location>
        <begin position="375"/>
        <end position="503"/>
    </location>
</feature>
<protein>
    <recommendedName>
        <fullName evidence="3">Protein kinase domain-containing protein</fullName>
    </recommendedName>
</protein>
<dbReference type="Gene3D" id="1.10.510.10">
    <property type="entry name" value="Transferase(Phosphotransferase) domain 1"/>
    <property type="match status" value="1"/>
</dbReference>
<feature type="signal peptide" evidence="2">
    <location>
        <begin position="1"/>
        <end position="23"/>
    </location>
</feature>